<organism evidence="2">
    <name type="scientific">Pseudictyota dubia</name>
    <dbReference type="NCBI Taxonomy" id="2749911"/>
    <lineage>
        <taxon>Eukaryota</taxon>
        <taxon>Sar</taxon>
        <taxon>Stramenopiles</taxon>
        <taxon>Ochrophyta</taxon>
        <taxon>Bacillariophyta</taxon>
        <taxon>Mediophyceae</taxon>
        <taxon>Biddulphiophycidae</taxon>
        <taxon>Eupodiscales</taxon>
        <taxon>Odontellaceae</taxon>
        <taxon>Pseudictyota</taxon>
    </lineage>
</organism>
<evidence type="ECO:0000256" key="1">
    <source>
        <dbReference type="ARBA" id="ARBA00005350"/>
    </source>
</evidence>
<proteinExistence type="inferred from homology"/>
<sequence>MSTKNSAQVAPNVALSVDLSSIPGVVIHQRAQPGEAIAQALGVPYEAKNEYVVSPMPEGESVASSSSDPKLWKPSLEDLKALPELFVMKEDSDCGTRILFTLCGCRAMRPMNVRIIERGADTSTSMTKPCKCGGWICCPLEMTVAKEGEGRIGTVRENFNPYCSKCCECCFKCSYYHNVYPVADPKAPSAISMDRSSGGGLGEPKYELKFNVCCCGENNNCCGATCFNHHAIFNIRDPSSGAVLGNIQKLFAPSTSGGGDACCRMLYGYDTFAVGFPEGTSHEERLTILAGILQAEFQLYEADQDD</sequence>
<accession>A0A7R9VY38</accession>
<dbReference type="GO" id="GO:0005886">
    <property type="term" value="C:plasma membrane"/>
    <property type="evidence" value="ECO:0007669"/>
    <property type="project" value="TreeGrafter"/>
</dbReference>
<evidence type="ECO:0008006" key="3">
    <source>
        <dbReference type="Google" id="ProtNLM"/>
    </source>
</evidence>
<gene>
    <name evidence="2" type="ORF">TDUB1175_LOCUS8456</name>
</gene>
<dbReference type="InterPro" id="IPR005552">
    <property type="entry name" value="Scramblase"/>
</dbReference>
<dbReference type="PANTHER" id="PTHR23248:SF9">
    <property type="entry name" value="PHOSPHOLIPID SCRAMBLASE"/>
    <property type="match status" value="1"/>
</dbReference>
<reference evidence="2" key="1">
    <citation type="submission" date="2021-01" db="EMBL/GenBank/DDBJ databases">
        <authorList>
            <person name="Corre E."/>
            <person name="Pelletier E."/>
            <person name="Niang G."/>
            <person name="Scheremetjew M."/>
            <person name="Finn R."/>
            <person name="Kale V."/>
            <person name="Holt S."/>
            <person name="Cochrane G."/>
            <person name="Meng A."/>
            <person name="Brown T."/>
            <person name="Cohen L."/>
        </authorList>
    </citation>
    <scope>NUCLEOTIDE SEQUENCE</scope>
    <source>
        <strain evidence="2">CCMP147</strain>
    </source>
</reference>
<name>A0A7R9VY38_9STRA</name>
<dbReference type="GO" id="GO:0017128">
    <property type="term" value="F:phospholipid scramblase activity"/>
    <property type="evidence" value="ECO:0007669"/>
    <property type="project" value="InterPro"/>
</dbReference>
<dbReference type="PANTHER" id="PTHR23248">
    <property type="entry name" value="PHOSPHOLIPID SCRAMBLASE-RELATED"/>
    <property type="match status" value="1"/>
</dbReference>
<protein>
    <recommendedName>
        <fullName evidence="3">Phospholipid scramblase</fullName>
    </recommendedName>
</protein>
<evidence type="ECO:0000313" key="2">
    <source>
        <dbReference type="EMBL" id="CAD8307589.1"/>
    </source>
</evidence>
<dbReference type="EMBL" id="HBED01016958">
    <property type="protein sequence ID" value="CAD8307589.1"/>
    <property type="molecule type" value="Transcribed_RNA"/>
</dbReference>
<comment type="similarity">
    <text evidence="1">Belongs to the phospholipid scramblase family.</text>
</comment>
<dbReference type="AlphaFoldDB" id="A0A7R9VY38"/>